<dbReference type="KEGG" id="bfz:BAU07_01855"/>
<dbReference type="AlphaFoldDB" id="A0A193G8P4"/>
<dbReference type="RefSeq" id="WP_066653331.1">
    <property type="nucleotide sequence ID" value="NZ_CBCSCL010000025.1"/>
</dbReference>
<gene>
    <name evidence="3" type="ORF">BAU07_01855</name>
</gene>
<keyword evidence="1" id="KW-0328">Glycosyltransferase</keyword>
<dbReference type="Proteomes" id="UP000091926">
    <property type="component" value="Chromosome"/>
</dbReference>
<evidence type="ECO:0000256" key="2">
    <source>
        <dbReference type="ARBA" id="ARBA00022679"/>
    </source>
</evidence>
<dbReference type="InterPro" id="IPR051199">
    <property type="entry name" value="LPS_LOS_Heptosyltrfase"/>
</dbReference>
<sequence>MPKPSGEMPPYDRSKALRGLRAAGRVALLMAPRLGDTLLMMTLAQNLALHGRQVTVFGDYAQTLKDWFPSMDVQPSLAACDAPRVLAQYDCAAQMHIGWPYTLHDCHSNYFYYDAHVVVTGRGFVKLFQIRDFCRDELDLPAATTDNGLQPLNRHEHRCHPERIILHPTSTEALRCWAPRHFEDLGRRLLKAGYEPNFLVAPQERADWTFLIDAGLKVPQLPSLSEVASLIHASGWFIGNESGLGHLASNLGVPTLSVTGRPTRTKAWRPAWATSRIVYPAYIPGGRWRDRLWRQLLLPGSVMSAFRRLQQDDRRNPVLPPWTAA</sequence>
<dbReference type="SUPFAM" id="SSF53756">
    <property type="entry name" value="UDP-Glycosyltransferase/glycogen phosphorylase"/>
    <property type="match status" value="1"/>
</dbReference>
<evidence type="ECO:0000313" key="3">
    <source>
        <dbReference type="EMBL" id="ANN76033.1"/>
    </source>
</evidence>
<dbReference type="Pfam" id="PF01075">
    <property type="entry name" value="Glyco_transf_9"/>
    <property type="match status" value="1"/>
</dbReference>
<dbReference type="InterPro" id="IPR002201">
    <property type="entry name" value="Glyco_trans_9"/>
</dbReference>
<evidence type="ECO:0000256" key="1">
    <source>
        <dbReference type="ARBA" id="ARBA00022676"/>
    </source>
</evidence>
<keyword evidence="4" id="KW-1185">Reference proteome</keyword>
<dbReference type="GO" id="GO:0008713">
    <property type="term" value="F:ADP-heptose-lipopolysaccharide heptosyltransferase activity"/>
    <property type="evidence" value="ECO:0007669"/>
    <property type="project" value="TreeGrafter"/>
</dbReference>
<proteinExistence type="predicted"/>
<organism evidence="3 4">
    <name type="scientific">Bordetella flabilis</name>
    <dbReference type="NCBI Taxonomy" id="463014"/>
    <lineage>
        <taxon>Bacteria</taxon>
        <taxon>Pseudomonadati</taxon>
        <taxon>Pseudomonadota</taxon>
        <taxon>Betaproteobacteria</taxon>
        <taxon>Burkholderiales</taxon>
        <taxon>Alcaligenaceae</taxon>
        <taxon>Bordetella</taxon>
    </lineage>
</organism>
<dbReference type="STRING" id="463014.BAU07_01855"/>
<dbReference type="PANTHER" id="PTHR30160">
    <property type="entry name" value="TETRAACYLDISACCHARIDE 4'-KINASE-RELATED"/>
    <property type="match status" value="1"/>
</dbReference>
<accession>A0A193G8P4</accession>
<evidence type="ECO:0008006" key="5">
    <source>
        <dbReference type="Google" id="ProtNLM"/>
    </source>
</evidence>
<dbReference type="GO" id="GO:0005829">
    <property type="term" value="C:cytosol"/>
    <property type="evidence" value="ECO:0007669"/>
    <property type="project" value="TreeGrafter"/>
</dbReference>
<protein>
    <recommendedName>
        <fullName evidence="5">ADP-heptose--LPS heptosyltransferase</fullName>
    </recommendedName>
</protein>
<reference evidence="3 4" key="1">
    <citation type="submission" date="2016-06" db="EMBL/GenBank/DDBJ databases">
        <title>Complete genome sequences of Bordetella bronchialis and Bordetella flabilis.</title>
        <authorList>
            <person name="LiPuma J.J."/>
            <person name="Spilker T."/>
        </authorList>
    </citation>
    <scope>NUCLEOTIDE SEQUENCE [LARGE SCALE GENOMIC DNA]</scope>
    <source>
        <strain evidence="3 4">AU10664</strain>
    </source>
</reference>
<dbReference type="OrthoDB" id="9797795at2"/>
<dbReference type="Gene3D" id="3.40.50.2000">
    <property type="entry name" value="Glycogen Phosphorylase B"/>
    <property type="match status" value="1"/>
</dbReference>
<evidence type="ECO:0000313" key="4">
    <source>
        <dbReference type="Proteomes" id="UP000091926"/>
    </source>
</evidence>
<keyword evidence="2" id="KW-0808">Transferase</keyword>
<name>A0A193G8P4_9BORD</name>
<dbReference type="GO" id="GO:0009244">
    <property type="term" value="P:lipopolysaccharide core region biosynthetic process"/>
    <property type="evidence" value="ECO:0007669"/>
    <property type="project" value="TreeGrafter"/>
</dbReference>
<dbReference type="EMBL" id="CP016172">
    <property type="protein sequence ID" value="ANN76033.1"/>
    <property type="molecule type" value="Genomic_DNA"/>
</dbReference>